<keyword evidence="3" id="KW-1185">Reference proteome</keyword>
<protein>
    <submittedName>
        <fullName evidence="2">Uncharacterized protein</fullName>
    </submittedName>
</protein>
<reference evidence="2 3" key="1">
    <citation type="submission" date="2017-06" db="EMBL/GenBank/DDBJ databases">
        <title>Comparative genomic analysis of Ambrosia Fusariam Clade fungi.</title>
        <authorList>
            <person name="Stajich J.E."/>
            <person name="Carrillo J."/>
            <person name="Kijimoto T."/>
            <person name="Eskalen A."/>
            <person name="O'Donnell K."/>
            <person name="Kasson M."/>
        </authorList>
    </citation>
    <scope>NUCLEOTIDE SEQUENCE [LARGE SCALE GENOMIC DNA]</scope>
    <source>
        <strain evidence="2 3">UCR1854</strain>
    </source>
</reference>
<evidence type="ECO:0000313" key="2">
    <source>
        <dbReference type="EMBL" id="RTE77147.1"/>
    </source>
</evidence>
<feature type="compositionally biased region" description="Acidic residues" evidence="1">
    <location>
        <begin position="64"/>
        <end position="74"/>
    </location>
</feature>
<comment type="caution">
    <text evidence="2">The sequence shown here is derived from an EMBL/GenBank/DDBJ whole genome shotgun (WGS) entry which is preliminary data.</text>
</comment>
<dbReference type="EMBL" id="MIKF01000130">
    <property type="protein sequence ID" value="RTE77147.1"/>
    <property type="molecule type" value="Genomic_DNA"/>
</dbReference>
<organism evidence="2 3">
    <name type="scientific">Fusarium euwallaceae</name>
    <dbReference type="NCBI Taxonomy" id="1147111"/>
    <lineage>
        <taxon>Eukaryota</taxon>
        <taxon>Fungi</taxon>
        <taxon>Dikarya</taxon>
        <taxon>Ascomycota</taxon>
        <taxon>Pezizomycotina</taxon>
        <taxon>Sordariomycetes</taxon>
        <taxon>Hypocreomycetidae</taxon>
        <taxon>Hypocreales</taxon>
        <taxon>Nectriaceae</taxon>
        <taxon>Fusarium</taxon>
        <taxon>Fusarium solani species complex</taxon>
    </lineage>
</organism>
<feature type="region of interest" description="Disordered" evidence="1">
    <location>
        <begin position="1"/>
        <end position="28"/>
    </location>
</feature>
<proteinExistence type="predicted"/>
<evidence type="ECO:0000256" key="1">
    <source>
        <dbReference type="SAM" id="MobiDB-lite"/>
    </source>
</evidence>
<name>A0A430LN62_9HYPO</name>
<evidence type="ECO:0000313" key="3">
    <source>
        <dbReference type="Proteomes" id="UP000287124"/>
    </source>
</evidence>
<accession>A0A430LN62</accession>
<sequence length="86" mass="10181">MNWRTHAYQPLHIEKSHKKKPRPETESSKCRVLYLFKNTAGTPSHETQEMKNQELVEWLRGLEETEPEGAEPETEPQSYRDGFRLL</sequence>
<dbReference type="AlphaFoldDB" id="A0A430LN62"/>
<dbReference type="Proteomes" id="UP000287124">
    <property type="component" value="Unassembled WGS sequence"/>
</dbReference>
<feature type="region of interest" description="Disordered" evidence="1">
    <location>
        <begin position="61"/>
        <end position="86"/>
    </location>
</feature>
<gene>
    <name evidence="2" type="ORF">BHE90_008374</name>
</gene>